<keyword evidence="3" id="KW-0732">Signal</keyword>
<evidence type="ECO:0000259" key="6">
    <source>
        <dbReference type="Pfam" id="PF07980"/>
    </source>
</evidence>
<proteinExistence type="inferred from homology"/>
<sequence length="524" mass="59714">MSEFRGDNVFIAGATSDPFMKSYDYRDVSFDETVRYMWYCSYSILNIVNTNIGVGTEGQSLRDDHILGENYFLRAYVYLNLCDLFARPYAHGADNPAVILRTEKPYEGEVVRASIGEIYAQVESDLKKAIELMGQDYRRDNNGGYAWKGAAQGLLSRLYLYMGRDQDVVNTVNEMLAGASPADVLDPDLATYFTRTQTSRETLWCIALLPPETMGNSSVASMYFQAPNGAGWGQIYTSDPMYKLFTRYADDDIRWRSFHQFPSPAAPAPAFQGAPVKGMASWPIRIGNDPSYVTYGYEYRYLAEDEGGKYIIFMNKLDPADPNNPVVLEENFFHDTNAKIYIKEKIVNTYPEYYITYNGADIDVVVTPPADVRFSYRKIFNTKFSWQDGDPMLCSMPMIRWGEVILNRAEAYAKLNNPEAALADVNAIRTRAGLSGDQLMTTINMGPRGYETILDVVLDERRLELCYEGFRYKDVFRNQRPLDRRFAGSHIWEVVNWDDPRIPHQISEDEMVLNPGVVRNPGKL</sequence>
<evidence type="ECO:0000256" key="1">
    <source>
        <dbReference type="ARBA" id="ARBA00004442"/>
    </source>
</evidence>
<dbReference type="Proteomes" id="UP000597338">
    <property type="component" value="Unassembled WGS sequence"/>
</dbReference>
<keyword evidence="4" id="KW-0472">Membrane</keyword>
<dbReference type="Pfam" id="PF14322">
    <property type="entry name" value="SusD-like_3"/>
    <property type="match status" value="1"/>
</dbReference>
<protein>
    <submittedName>
        <fullName evidence="8">Membrane protein</fullName>
    </submittedName>
</protein>
<organism evidence="8 9">
    <name type="scientific">Parapedobacter defluvii</name>
    <dbReference type="NCBI Taxonomy" id="2045106"/>
    <lineage>
        <taxon>Bacteria</taxon>
        <taxon>Pseudomonadati</taxon>
        <taxon>Bacteroidota</taxon>
        <taxon>Sphingobacteriia</taxon>
        <taxon>Sphingobacteriales</taxon>
        <taxon>Sphingobacteriaceae</taxon>
        <taxon>Parapedobacter</taxon>
    </lineage>
</organism>
<dbReference type="EMBL" id="BMIK01000038">
    <property type="protein sequence ID" value="GGC50042.1"/>
    <property type="molecule type" value="Genomic_DNA"/>
</dbReference>
<dbReference type="Gene3D" id="1.25.40.390">
    <property type="match status" value="1"/>
</dbReference>
<evidence type="ECO:0000256" key="5">
    <source>
        <dbReference type="ARBA" id="ARBA00023237"/>
    </source>
</evidence>
<feature type="domain" description="RagB/SusD" evidence="6">
    <location>
        <begin position="225"/>
        <end position="521"/>
    </location>
</feature>
<evidence type="ECO:0000313" key="8">
    <source>
        <dbReference type="EMBL" id="GGC50042.1"/>
    </source>
</evidence>
<comment type="subcellular location">
    <subcellularLocation>
        <location evidence="1">Cell outer membrane</location>
    </subcellularLocation>
</comment>
<evidence type="ECO:0000259" key="7">
    <source>
        <dbReference type="Pfam" id="PF14322"/>
    </source>
</evidence>
<dbReference type="InterPro" id="IPR012944">
    <property type="entry name" value="SusD_RagB_dom"/>
</dbReference>
<keyword evidence="5" id="KW-0998">Cell outer membrane</keyword>
<keyword evidence="9" id="KW-1185">Reference proteome</keyword>
<dbReference type="InterPro" id="IPR033985">
    <property type="entry name" value="SusD-like_N"/>
</dbReference>
<evidence type="ECO:0000313" key="9">
    <source>
        <dbReference type="Proteomes" id="UP000597338"/>
    </source>
</evidence>
<evidence type="ECO:0000256" key="2">
    <source>
        <dbReference type="ARBA" id="ARBA00006275"/>
    </source>
</evidence>
<comment type="similarity">
    <text evidence="2">Belongs to the SusD family.</text>
</comment>
<comment type="caution">
    <text evidence="8">The sequence shown here is derived from an EMBL/GenBank/DDBJ whole genome shotgun (WGS) entry which is preliminary data.</text>
</comment>
<evidence type="ECO:0000256" key="4">
    <source>
        <dbReference type="ARBA" id="ARBA00023136"/>
    </source>
</evidence>
<dbReference type="SUPFAM" id="SSF48452">
    <property type="entry name" value="TPR-like"/>
    <property type="match status" value="1"/>
</dbReference>
<dbReference type="Pfam" id="PF07980">
    <property type="entry name" value="SusD_RagB"/>
    <property type="match status" value="1"/>
</dbReference>
<dbReference type="InterPro" id="IPR011990">
    <property type="entry name" value="TPR-like_helical_dom_sf"/>
</dbReference>
<gene>
    <name evidence="8" type="ORF">GCM10011386_47880</name>
</gene>
<accession>A0ABQ1N0L0</accession>
<name>A0ABQ1N0L0_9SPHI</name>
<feature type="domain" description="SusD-like N-terminal" evidence="7">
    <location>
        <begin position="32"/>
        <end position="160"/>
    </location>
</feature>
<reference evidence="9" key="1">
    <citation type="journal article" date="2019" name="Int. J. Syst. Evol. Microbiol.">
        <title>The Global Catalogue of Microorganisms (GCM) 10K type strain sequencing project: providing services to taxonomists for standard genome sequencing and annotation.</title>
        <authorList>
            <consortium name="The Broad Institute Genomics Platform"/>
            <consortium name="The Broad Institute Genome Sequencing Center for Infectious Disease"/>
            <person name="Wu L."/>
            <person name="Ma J."/>
        </authorList>
    </citation>
    <scope>NUCLEOTIDE SEQUENCE [LARGE SCALE GENOMIC DNA]</scope>
    <source>
        <strain evidence="9">CGMCC 1.15342</strain>
    </source>
</reference>
<evidence type="ECO:0000256" key="3">
    <source>
        <dbReference type="ARBA" id="ARBA00022729"/>
    </source>
</evidence>